<dbReference type="InterPro" id="IPR029063">
    <property type="entry name" value="SAM-dependent_MTases_sf"/>
</dbReference>
<feature type="transmembrane region" description="Helical" evidence="2">
    <location>
        <begin position="482"/>
        <end position="500"/>
    </location>
</feature>
<feature type="transmembrane region" description="Helical" evidence="2">
    <location>
        <begin position="318"/>
        <end position="338"/>
    </location>
</feature>
<feature type="transmembrane region" description="Helical" evidence="2">
    <location>
        <begin position="345"/>
        <end position="368"/>
    </location>
</feature>
<feature type="transmembrane region" description="Helical" evidence="2">
    <location>
        <begin position="70"/>
        <end position="88"/>
    </location>
</feature>
<dbReference type="Proteomes" id="UP001604335">
    <property type="component" value="Unassembled WGS sequence"/>
</dbReference>
<dbReference type="SUPFAM" id="SSF53335">
    <property type="entry name" value="S-adenosyl-L-methionine-dependent methyltransferases"/>
    <property type="match status" value="1"/>
</dbReference>
<organism evidence="3 4">
    <name type="scientific">Limnothrix redekei LRLZ20PSL1</name>
    <dbReference type="NCBI Taxonomy" id="3112953"/>
    <lineage>
        <taxon>Bacteria</taxon>
        <taxon>Bacillati</taxon>
        <taxon>Cyanobacteriota</taxon>
        <taxon>Cyanophyceae</taxon>
        <taxon>Pseudanabaenales</taxon>
        <taxon>Pseudanabaenaceae</taxon>
        <taxon>Limnothrix</taxon>
    </lineage>
</organism>
<feature type="transmembrane region" description="Helical" evidence="2">
    <location>
        <begin position="5"/>
        <end position="25"/>
    </location>
</feature>
<feature type="transmembrane region" description="Helical" evidence="2">
    <location>
        <begin position="177"/>
        <end position="197"/>
    </location>
</feature>
<name>A0ABW7CBT8_9CYAN</name>
<keyword evidence="2" id="KW-0812">Transmembrane</keyword>
<dbReference type="PANTHER" id="PTHR43317:SF1">
    <property type="entry name" value="THERMOSPERMINE SYNTHASE ACAULIS5"/>
    <property type="match status" value="1"/>
</dbReference>
<dbReference type="RefSeq" id="WP_393014051.1">
    <property type="nucleotide sequence ID" value="NZ_JAZAQF010000078.1"/>
</dbReference>
<feature type="transmembrane region" description="Helical" evidence="2">
    <location>
        <begin position="411"/>
        <end position="432"/>
    </location>
</feature>
<dbReference type="PANTHER" id="PTHR43317">
    <property type="entry name" value="THERMOSPERMINE SYNTHASE ACAULIS5"/>
    <property type="match status" value="1"/>
</dbReference>
<feature type="transmembrane region" description="Helical" evidence="2">
    <location>
        <begin position="144"/>
        <end position="165"/>
    </location>
</feature>
<sequence>MKKTIFSVALFGSAFLLFWVQFIVAKSLLPLLGGTPAVWNVCQAFFQMMLLAGYGYAAWLSDRPSLRSQFWIHGAVAIGGGLVLWRQFNQVFSQSIITIDRPLITLLQILFLGVALPFFALSATAPLLQRWVSQTRLDLGKNPYVLYAASNAGSLLGVLGYPGAIEPLFSLMEQRQFWQLGYGVELLLIGACVLITWRDRCWSTSSDANDLEQFLQSKQQSGSENLENLGDFKKLEKLENLEELTTLQEQLTTLSNTPASSKNGAVVNRLTFASESDSSPNKPLEPTWRDRLQWALFSFLPASLSLGVTTYVTTDLAAVPLFWAIPLSLYLLTYIVAFSNWRWSAIAYPLAISSLPLLVTPLVFWSRLDGAQNLWVMLPFHWLGFAIAAFVCHQTLALIKPSVTYLTQFYFWIALGGALGGSFNAIAAPSLFSTTQEYPLILILTLLSVINSHRLPKWSWIAIGLGFGALLAGINFNHLADYWAAYCVAFGLLALIGWALQLRKTKIISAGLAIILMMQFSVGLRGEVLLIDRSFFGVNRVVRDRSKQVMSLLHGSTLHGQQSLLPQRRDRPLTYFTETGPIGEFFAGFNQSRRDRVAVLGLGIGTLASYAQPDQQWTFYEIDPTVKLIAQNPAYFSFLELSKGKVTVEIGDGRLKMQTVGDRSLDLVIMDAFSSDSIPVHLITREAIASYLNKLTDRGLILVNITNRYLDLLPVLGAISQDLRLTAIHRWDLRVLEAEKAIGKTPSHWVAIARSPQDLNWLIDRPQTQWQPVPPQPPSQLWTDDRSSLLSVIRSR</sequence>
<keyword evidence="1" id="KW-0620">Polyamine biosynthesis</keyword>
<feature type="transmembrane region" description="Helical" evidence="2">
    <location>
        <begin position="460"/>
        <end position="476"/>
    </location>
</feature>
<dbReference type="NCBIfam" id="NF037959">
    <property type="entry name" value="MFS_SpdSyn"/>
    <property type="match status" value="1"/>
</dbReference>
<evidence type="ECO:0000313" key="3">
    <source>
        <dbReference type="EMBL" id="MFG3818610.1"/>
    </source>
</evidence>
<feature type="transmembrane region" description="Helical" evidence="2">
    <location>
        <begin position="37"/>
        <end position="58"/>
    </location>
</feature>
<evidence type="ECO:0000256" key="1">
    <source>
        <dbReference type="ARBA" id="ARBA00023115"/>
    </source>
</evidence>
<feature type="transmembrane region" description="Helical" evidence="2">
    <location>
        <begin position="103"/>
        <end position="123"/>
    </location>
</feature>
<feature type="transmembrane region" description="Helical" evidence="2">
    <location>
        <begin position="380"/>
        <end position="399"/>
    </location>
</feature>
<evidence type="ECO:0000256" key="2">
    <source>
        <dbReference type="SAM" id="Phobius"/>
    </source>
</evidence>
<gene>
    <name evidence="3" type="ORF">VPK24_13245</name>
</gene>
<evidence type="ECO:0000313" key="4">
    <source>
        <dbReference type="Proteomes" id="UP001604335"/>
    </source>
</evidence>
<feature type="transmembrane region" description="Helical" evidence="2">
    <location>
        <begin position="438"/>
        <end position="453"/>
    </location>
</feature>
<protein>
    <submittedName>
        <fullName evidence="3">Fused MFS/spermidine synthase</fullName>
    </submittedName>
</protein>
<dbReference type="EMBL" id="JAZAQF010000078">
    <property type="protein sequence ID" value="MFG3818610.1"/>
    <property type="molecule type" value="Genomic_DNA"/>
</dbReference>
<comment type="caution">
    <text evidence="3">The sequence shown here is derived from an EMBL/GenBank/DDBJ whole genome shotgun (WGS) entry which is preliminary data.</text>
</comment>
<feature type="transmembrane region" description="Helical" evidence="2">
    <location>
        <begin position="292"/>
        <end position="312"/>
    </location>
</feature>
<keyword evidence="4" id="KW-1185">Reference proteome</keyword>
<proteinExistence type="predicted"/>
<dbReference type="Gene3D" id="3.40.50.150">
    <property type="entry name" value="Vaccinia Virus protein VP39"/>
    <property type="match status" value="1"/>
</dbReference>
<keyword evidence="2" id="KW-0472">Membrane</keyword>
<keyword evidence="2" id="KW-1133">Transmembrane helix</keyword>
<reference evidence="4" key="1">
    <citation type="journal article" date="2024" name="Algal Res.">
        <title>Biochemical, toxicological and genomic investigation of a high-biomass producing Limnothrix strain isolated from Italian shallow drinking water reservoir.</title>
        <authorList>
            <person name="Simonazzi M."/>
            <person name="Shishido T.K."/>
            <person name="Delbaje E."/>
            <person name="Wahlsten M."/>
            <person name="Fewer D.P."/>
            <person name="Sivonen K."/>
            <person name="Pezzolesi L."/>
            <person name="Pistocchi R."/>
        </authorList>
    </citation>
    <scope>NUCLEOTIDE SEQUENCE [LARGE SCALE GENOMIC DNA]</scope>
    <source>
        <strain evidence="4">LRLZ20PSL1</strain>
    </source>
</reference>
<accession>A0ABW7CBT8</accession>
<feature type="transmembrane region" description="Helical" evidence="2">
    <location>
        <begin position="507"/>
        <end position="524"/>
    </location>
</feature>